<dbReference type="Proteomes" id="UP000271031">
    <property type="component" value="Unassembled WGS sequence"/>
</dbReference>
<keyword evidence="3" id="KW-1185">Reference proteome</keyword>
<dbReference type="OrthoDB" id="2364857at2"/>
<dbReference type="EMBL" id="RHHQ01000017">
    <property type="protein sequence ID" value="RNB84680.1"/>
    <property type="molecule type" value="Genomic_DNA"/>
</dbReference>
<dbReference type="AlphaFoldDB" id="A0A3M8D968"/>
<evidence type="ECO:0000313" key="3">
    <source>
        <dbReference type="Proteomes" id="UP000271031"/>
    </source>
</evidence>
<protein>
    <recommendedName>
        <fullName evidence="1">DUF6884 domain-containing protein</fullName>
    </recommendedName>
</protein>
<feature type="domain" description="DUF6884" evidence="1">
    <location>
        <begin position="6"/>
        <end position="142"/>
    </location>
</feature>
<reference evidence="2 3" key="1">
    <citation type="submission" date="2018-10" db="EMBL/GenBank/DDBJ databases">
        <title>Phylogenomics of Brevibacillus.</title>
        <authorList>
            <person name="Dunlap C."/>
        </authorList>
    </citation>
    <scope>NUCLEOTIDE SEQUENCE [LARGE SCALE GENOMIC DNA]</scope>
    <source>
        <strain evidence="2 3">JCM 15716</strain>
    </source>
</reference>
<dbReference type="RefSeq" id="WP_122919962.1">
    <property type="nucleotide sequence ID" value="NZ_RHHQ01000017.1"/>
</dbReference>
<organism evidence="2 3">
    <name type="scientific">Brevibacillus fluminis</name>
    <dbReference type="NCBI Taxonomy" id="511487"/>
    <lineage>
        <taxon>Bacteria</taxon>
        <taxon>Bacillati</taxon>
        <taxon>Bacillota</taxon>
        <taxon>Bacilli</taxon>
        <taxon>Bacillales</taxon>
        <taxon>Paenibacillaceae</taxon>
        <taxon>Brevibacillus</taxon>
    </lineage>
</organism>
<gene>
    <name evidence="2" type="ORF">EDM56_21485</name>
</gene>
<proteinExistence type="predicted"/>
<dbReference type="InterPro" id="IPR049251">
    <property type="entry name" value="DUF6884"/>
</dbReference>
<accession>A0A3M8D968</accession>
<sequence length="156" mass="17110">MEKRVCIIPCGAKKIWDIVPEAGPTMAKDTYHSTFHQACQSYASAFFADWLILSAKHGFLAADDWVVANYDCAFGTDDPAIIGVEALRESAAAKQLEQYGTIVLLGGKKFVPVLQPLLGDGQLIERPLAKCRGIGTMVQALKRAVEENQELNLRMI</sequence>
<comment type="caution">
    <text evidence="2">The sequence shown here is derived from an EMBL/GenBank/DDBJ whole genome shotgun (WGS) entry which is preliminary data.</text>
</comment>
<name>A0A3M8D968_9BACL</name>
<dbReference type="Pfam" id="PF21818">
    <property type="entry name" value="DUF6884"/>
    <property type="match status" value="1"/>
</dbReference>
<evidence type="ECO:0000313" key="2">
    <source>
        <dbReference type="EMBL" id="RNB84680.1"/>
    </source>
</evidence>
<evidence type="ECO:0000259" key="1">
    <source>
        <dbReference type="Pfam" id="PF21818"/>
    </source>
</evidence>